<dbReference type="Gene3D" id="3.40.30.10">
    <property type="entry name" value="Glutaredoxin"/>
    <property type="match status" value="1"/>
</dbReference>
<keyword evidence="3" id="KW-0249">Electron transport</keyword>
<dbReference type="NCBIfam" id="TIGR01068">
    <property type="entry name" value="thioredoxin"/>
    <property type="match status" value="1"/>
</dbReference>
<proteinExistence type="inferred from homology"/>
<keyword evidence="11" id="KW-1185">Reference proteome</keyword>
<dbReference type="GO" id="GO:0005829">
    <property type="term" value="C:cytosol"/>
    <property type="evidence" value="ECO:0007669"/>
    <property type="project" value="TreeGrafter"/>
</dbReference>
<comment type="similarity">
    <text evidence="1 7">Belongs to the thioredoxin family.</text>
</comment>
<dbReference type="EMBL" id="QKYN01000186">
    <property type="protein sequence ID" value="RAG80937.1"/>
    <property type="molecule type" value="Genomic_DNA"/>
</dbReference>
<organism evidence="10 11">
    <name type="scientific">Streptacidiphilus pinicola</name>
    <dbReference type="NCBI Taxonomy" id="2219663"/>
    <lineage>
        <taxon>Bacteria</taxon>
        <taxon>Bacillati</taxon>
        <taxon>Actinomycetota</taxon>
        <taxon>Actinomycetes</taxon>
        <taxon>Kitasatosporales</taxon>
        <taxon>Streptomycetaceae</taxon>
        <taxon>Streptacidiphilus</taxon>
    </lineage>
</organism>
<dbReference type="OrthoDB" id="9790390at2"/>
<gene>
    <name evidence="10" type="primary">trxA</name>
    <name evidence="10" type="ORF">DN069_35520</name>
</gene>
<dbReference type="PIRSF" id="PIRSF000077">
    <property type="entry name" value="Thioredoxin"/>
    <property type="match status" value="1"/>
</dbReference>
<evidence type="ECO:0000256" key="8">
    <source>
        <dbReference type="PIRSR" id="PIRSR000077-4"/>
    </source>
</evidence>
<feature type="domain" description="Thioredoxin" evidence="9">
    <location>
        <begin position="1"/>
        <end position="112"/>
    </location>
</feature>
<dbReference type="PROSITE" id="PS51352">
    <property type="entry name" value="THIOREDOXIN_2"/>
    <property type="match status" value="1"/>
</dbReference>
<dbReference type="PRINTS" id="PR00421">
    <property type="entry name" value="THIOREDOXIN"/>
</dbReference>
<keyword evidence="4 8" id="KW-1015">Disulfide bond</keyword>
<name>A0A2X0I8X0_9ACTN</name>
<keyword evidence="2" id="KW-0813">Transport</keyword>
<dbReference type="InterPro" id="IPR017937">
    <property type="entry name" value="Thioredoxin_CS"/>
</dbReference>
<dbReference type="InterPro" id="IPR013766">
    <property type="entry name" value="Thioredoxin_domain"/>
</dbReference>
<dbReference type="GO" id="GO:0015035">
    <property type="term" value="F:protein-disulfide reductase activity"/>
    <property type="evidence" value="ECO:0007669"/>
    <property type="project" value="UniProtKB-UniRule"/>
</dbReference>
<dbReference type="CDD" id="cd02947">
    <property type="entry name" value="TRX_family"/>
    <property type="match status" value="1"/>
</dbReference>
<dbReference type="InterPro" id="IPR036249">
    <property type="entry name" value="Thioredoxin-like_sf"/>
</dbReference>
<dbReference type="PROSITE" id="PS00194">
    <property type="entry name" value="THIOREDOXIN_1"/>
    <property type="match status" value="1"/>
</dbReference>
<dbReference type="Proteomes" id="UP000248889">
    <property type="component" value="Unassembled WGS sequence"/>
</dbReference>
<evidence type="ECO:0000313" key="10">
    <source>
        <dbReference type="EMBL" id="RAG80937.1"/>
    </source>
</evidence>
<dbReference type="SUPFAM" id="SSF52833">
    <property type="entry name" value="Thioredoxin-like"/>
    <property type="match status" value="1"/>
</dbReference>
<evidence type="ECO:0000256" key="1">
    <source>
        <dbReference type="ARBA" id="ARBA00008987"/>
    </source>
</evidence>
<dbReference type="FunFam" id="3.40.30.10:FF:000001">
    <property type="entry name" value="Thioredoxin"/>
    <property type="match status" value="1"/>
</dbReference>
<evidence type="ECO:0000256" key="7">
    <source>
        <dbReference type="PIRNR" id="PIRNR000077"/>
    </source>
</evidence>
<comment type="caution">
    <text evidence="10">The sequence shown here is derived from an EMBL/GenBank/DDBJ whole genome shotgun (WGS) entry which is preliminary data.</text>
</comment>
<dbReference type="GO" id="GO:0045454">
    <property type="term" value="P:cell redox homeostasis"/>
    <property type="evidence" value="ECO:0007669"/>
    <property type="project" value="TreeGrafter"/>
</dbReference>
<evidence type="ECO:0000256" key="3">
    <source>
        <dbReference type="ARBA" id="ARBA00022982"/>
    </source>
</evidence>
<evidence type="ECO:0000259" key="9">
    <source>
        <dbReference type="PROSITE" id="PS51352"/>
    </source>
</evidence>
<dbReference type="AlphaFoldDB" id="A0A2X0I8X0"/>
<dbReference type="PANTHER" id="PTHR45663">
    <property type="entry name" value="GEO12009P1"/>
    <property type="match status" value="1"/>
</dbReference>
<dbReference type="RefSeq" id="WP_111507382.1">
    <property type="nucleotide sequence ID" value="NZ_QKYN01000186.1"/>
</dbReference>
<protein>
    <recommendedName>
        <fullName evidence="6 7">Thioredoxin</fullName>
    </recommendedName>
</protein>
<evidence type="ECO:0000256" key="5">
    <source>
        <dbReference type="ARBA" id="ARBA00023284"/>
    </source>
</evidence>
<accession>A0A2X0I8X0</accession>
<evidence type="ECO:0000256" key="4">
    <source>
        <dbReference type="ARBA" id="ARBA00023157"/>
    </source>
</evidence>
<dbReference type="InterPro" id="IPR005746">
    <property type="entry name" value="Thioredoxin"/>
</dbReference>
<evidence type="ECO:0000256" key="6">
    <source>
        <dbReference type="NCBIfam" id="TIGR01068"/>
    </source>
</evidence>
<dbReference type="PANTHER" id="PTHR45663:SF11">
    <property type="entry name" value="GEO12009P1"/>
    <property type="match status" value="1"/>
</dbReference>
<feature type="disulfide bond" description="Redox-active" evidence="8">
    <location>
        <begin position="36"/>
        <end position="39"/>
    </location>
</feature>
<reference evidence="10 11" key="1">
    <citation type="submission" date="2018-06" db="EMBL/GenBank/DDBJ databases">
        <title>Streptacidiphilus pinicola sp. nov., isolated from pine grove soil.</title>
        <authorList>
            <person name="Roh S.G."/>
            <person name="Park S."/>
            <person name="Kim M.-K."/>
            <person name="Yun B.-R."/>
            <person name="Park J."/>
            <person name="Kim M.J."/>
            <person name="Kim Y.S."/>
            <person name="Kim S.B."/>
        </authorList>
    </citation>
    <scope>NUCLEOTIDE SEQUENCE [LARGE SCALE GENOMIC DNA]</scope>
    <source>
        <strain evidence="10 11">MMS16-CNU450</strain>
    </source>
</reference>
<keyword evidence="5 8" id="KW-0676">Redox-active center</keyword>
<dbReference type="Pfam" id="PF00085">
    <property type="entry name" value="Thioredoxin"/>
    <property type="match status" value="1"/>
</dbReference>
<evidence type="ECO:0000313" key="11">
    <source>
        <dbReference type="Proteomes" id="UP000248889"/>
    </source>
</evidence>
<sequence length="126" mass="13419">MAGTTEHVAAVTDAEFESRVLASELPVLVEFTADWCPPCRMMAPVLAELAAERADELHVVALDVDTNPRTQSRYGVLSMPTLMLFRGGEPVWTAVGARAKRRLGQELSEALERSAVSPVSGGGAPA</sequence>
<evidence type="ECO:0000256" key="2">
    <source>
        <dbReference type="ARBA" id="ARBA00022448"/>
    </source>
</evidence>